<comment type="caution">
    <text evidence="1">The sequence shown here is derived from an EMBL/GenBank/DDBJ whole genome shotgun (WGS) entry which is preliminary data.</text>
</comment>
<sequence>MDDPNMTMEEYIMLEEKKARRHGQVFNRKTATYGNIRVDDDFRDLRFVETKFPAIVMDITFASQDALPCESNLKTDSKNDNEEVNIPLFLSPMPTTSFVDDLDFFKDFKNEFPAIVYNDTQMSKSDLLTEPILSPQHIDEFNLNDETSMSKYDKEEQNVLYFNDLFPFNIIHFDNLKSKKDNDENEIDIVQSSGDMALPPHDQRHQYLRYKGLQYTDADILDFKSRLTRIHMREDLILSLSDRLIAYSIAGRSQATEKFVARLAKHFGLLTIEILHGLMVIAPELLIIDIAELVRLQIYIEIDDTWAWVALGPKSTSVATTTTTASATTMSQRMARLEEDVYEIRRALAEQR</sequence>
<evidence type="ECO:0000313" key="1">
    <source>
        <dbReference type="EMBL" id="GEU86807.1"/>
    </source>
</evidence>
<dbReference type="AlphaFoldDB" id="A0A6L2NMF3"/>
<reference evidence="1" key="1">
    <citation type="journal article" date="2019" name="Sci. Rep.">
        <title>Draft genome of Tanacetum cinerariifolium, the natural source of mosquito coil.</title>
        <authorList>
            <person name="Yamashiro T."/>
            <person name="Shiraishi A."/>
            <person name="Satake H."/>
            <person name="Nakayama K."/>
        </authorList>
    </citation>
    <scope>NUCLEOTIDE SEQUENCE</scope>
</reference>
<proteinExistence type="predicted"/>
<dbReference type="EMBL" id="BKCJ010009405">
    <property type="protein sequence ID" value="GEU86807.1"/>
    <property type="molecule type" value="Genomic_DNA"/>
</dbReference>
<protein>
    <submittedName>
        <fullName evidence="1">Uncharacterized protein</fullName>
    </submittedName>
</protein>
<organism evidence="1">
    <name type="scientific">Tanacetum cinerariifolium</name>
    <name type="common">Dalmatian daisy</name>
    <name type="synonym">Chrysanthemum cinerariifolium</name>
    <dbReference type="NCBI Taxonomy" id="118510"/>
    <lineage>
        <taxon>Eukaryota</taxon>
        <taxon>Viridiplantae</taxon>
        <taxon>Streptophyta</taxon>
        <taxon>Embryophyta</taxon>
        <taxon>Tracheophyta</taxon>
        <taxon>Spermatophyta</taxon>
        <taxon>Magnoliopsida</taxon>
        <taxon>eudicotyledons</taxon>
        <taxon>Gunneridae</taxon>
        <taxon>Pentapetalae</taxon>
        <taxon>asterids</taxon>
        <taxon>campanulids</taxon>
        <taxon>Asterales</taxon>
        <taxon>Asteraceae</taxon>
        <taxon>Asteroideae</taxon>
        <taxon>Anthemideae</taxon>
        <taxon>Anthemidinae</taxon>
        <taxon>Tanacetum</taxon>
    </lineage>
</organism>
<name>A0A6L2NMF3_TANCI</name>
<accession>A0A6L2NMF3</accession>
<gene>
    <name evidence="1" type="ORF">Tci_058785</name>
</gene>